<evidence type="ECO:0000256" key="5">
    <source>
        <dbReference type="ARBA" id="ARBA00022741"/>
    </source>
</evidence>
<keyword evidence="3 9" id="KW-0963">Cytoplasm</keyword>
<dbReference type="NCBIfam" id="TIGR02707">
    <property type="entry name" value="butyr_kinase"/>
    <property type="match status" value="1"/>
</dbReference>
<dbReference type="PIRSF" id="PIRSF036458">
    <property type="entry name" value="Butyrate_kin"/>
    <property type="match status" value="1"/>
</dbReference>
<dbReference type="EMBL" id="FMHG01000001">
    <property type="protein sequence ID" value="SCJ58067.1"/>
    <property type="molecule type" value="Genomic_DNA"/>
</dbReference>
<dbReference type="PROSITE" id="PS01076">
    <property type="entry name" value="ACETATE_KINASE_2"/>
    <property type="match status" value="1"/>
</dbReference>
<evidence type="ECO:0000256" key="3">
    <source>
        <dbReference type="ARBA" id="ARBA00022490"/>
    </source>
</evidence>
<evidence type="ECO:0000256" key="6">
    <source>
        <dbReference type="ARBA" id="ARBA00022777"/>
    </source>
</evidence>
<dbReference type="InterPro" id="IPR043129">
    <property type="entry name" value="ATPase_NBD"/>
</dbReference>
<evidence type="ECO:0000256" key="9">
    <source>
        <dbReference type="HAMAP-Rule" id="MF_00542"/>
    </source>
</evidence>
<dbReference type="CDD" id="cd24011">
    <property type="entry name" value="ASKHA_NBD_BK"/>
    <property type="match status" value="1"/>
</dbReference>
<reference evidence="11" key="1">
    <citation type="submission" date="2015-09" db="EMBL/GenBank/DDBJ databases">
        <authorList>
            <consortium name="Pathogen Informatics"/>
        </authorList>
    </citation>
    <scope>NUCLEOTIDE SEQUENCE</scope>
    <source>
        <strain evidence="11">2789STDY5834896</strain>
    </source>
</reference>
<keyword evidence="4 9" id="KW-0808">Transferase</keyword>
<dbReference type="PRINTS" id="PR00471">
    <property type="entry name" value="ACETATEKNASE"/>
</dbReference>
<dbReference type="GO" id="GO:0005524">
    <property type="term" value="F:ATP binding"/>
    <property type="evidence" value="ECO:0007669"/>
    <property type="project" value="UniProtKB-KW"/>
</dbReference>
<evidence type="ECO:0000313" key="11">
    <source>
        <dbReference type="EMBL" id="SCJ58067.1"/>
    </source>
</evidence>
<protein>
    <recommendedName>
        <fullName evidence="9">Probable butyrate kinase</fullName>
        <shortName evidence="9">BK</shortName>
        <ecNumber evidence="9">2.7.2.7</ecNumber>
    </recommendedName>
    <alternativeName>
        <fullName evidence="9">Branched-chain carboxylic acid kinase</fullName>
    </alternativeName>
</protein>
<accession>A0A1C6HKK2</accession>
<dbReference type="NCBIfam" id="NF002834">
    <property type="entry name" value="PRK03011.1-5"/>
    <property type="match status" value="1"/>
</dbReference>
<comment type="subcellular location">
    <subcellularLocation>
        <location evidence="1 9">Cytoplasm</location>
    </subcellularLocation>
</comment>
<keyword evidence="7 9" id="KW-0067">ATP-binding</keyword>
<dbReference type="GO" id="GO:0047761">
    <property type="term" value="F:butyrate kinase activity"/>
    <property type="evidence" value="ECO:0007669"/>
    <property type="project" value="UniProtKB-UniRule"/>
</dbReference>
<comment type="catalytic activity">
    <reaction evidence="8 9">
        <text>butanoate + ATP = butanoyl phosphate + ADP</text>
        <dbReference type="Rhea" id="RHEA:13585"/>
        <dbReference type="ChEBI" id="CHEBI:17968"/>
        <dbReference type="ChEBI" id="CHEBI:30616"/>
        <dbReference type="ChEBI" id="CHEBI:58079"/>
        <dbReference type="ChEBI" id="CHEBI:456216"/>
        <dbReference type="EC" id="2.7.2.7"/>
    </reaction>
</comment>
<proteinExistence type="inferred from homology"/>
<dbReference type="GO" id="GO:0008776">
    <property type="term" value="F:acetate kinase activity"/>
    <property type="evidence" value="ECO:0007669"/>
    <property type="project" value="TreeGrafter"/>
</dbReference>
<dbReference type="SUPFAM" id="SSF53067">
    <property type="entry name" value="Actin-like ATPase domain"/>
    <property type="match status" value="2"/>
</dbReference>
<evidence type="ECO:0000256" key="8">
    <source>
        <dbReference type="ARBA" id="ARBA00048596"/>
    </source>
</evidence>
<evidence type="ECO:0000256" key="10">
    <source>
        <dbReference type="RuleBase" id="RU003835"/>
    </source>
</evidence>
<dbReference type="PANTHER" id="PTHR21060:SF3">
    <property type="entry name" value="BUTYRATE KINASE 2-RELATED"/>
    <property type="match status" value="1"/>
</dbReference>
<dbReference type="PANTHER" id="PTHR21060">
    <property type="entry name" value="ACETATE KINASE"/>
    <property type="match status" value="1"/>
</dbReference>
<dbReference type="InterPro" id="IPR023865">
    <property type="entry name" value="Aliphatic_acid_kinase_CS"/>
</dbReference>
<keyword evidence="5 9" id="KW-0547">Nucleotide-binding</keyword>
<organism evidence="11">
    <name type="scientific">uncultured Anaerotruncus sp</name>
    <dbReference type="NCBI Taxonomy" id="905011"/>
    <lineage>
        <taxon>Bacteria</taxon>
        <taxon>Bacillati</taxon>
        <taxon>Bacillota</taxon>
        <taxon>Clostridia</taxon>
        <taxon>Eubacteriales</taxon>
        <taxon>Oscillospiraceae</taxon>
        <taxon>Anaerotruncus</taxon>
        <taxon>environmental samples</taxon>
    </lineage>
</organism>
<dbReference type="PROSITE" id="PS01075">
    <property type="entry name" value="ACETATE_KINASE_1"/>
    <property type="match status" value="1"/>
</dbReference>
<dbReference type="AlphaFoldDB" id="A0A1C6HKK2"/>
<keyword evidence="6 9" id="KW-0418">Kinase</keyword>
<dbReference type="EC" id="2.7.2.7" evidence="9"/>
<dbReference type="Gene3D" id="3.30.420.40">
    <property type="match status" value="2"/>
</dbReference>
<sequence length="361" mass="38935">MRAYYILAINPGSTTTKIAVYKDQQCVLERTLTHDRDELDRCGSVMGQKPLRQQMVMQALREAGQGQEQEHIVLDAVVGRCGMVKPLDSGTYRIGDKMVEDLSSGEASLHASSLGGLIARDIGDALGIPAFTVDPVVTDELVPQAKLTGMPGIERRSIFHALNAKAMARRACAELGKSYQNSRLIVAHMGGGITVGAHHYGRVIDVNDAMMGEGPFTPERSGALPLVPVIDMCFSGQYSRQEMVDLITNQSGMQALLGTNDLRVCEKMIKNGDSFAALVLESMAYQVSKQIGAMVAVLCGRVDGIVLTGGMAYSDRFTGQIKERVDLIAPVFVYPGESEMLAMAQGALAALQGSCRILEYE</sequence>
<name>A0A1C6HKK2_9FIRM</name>
<dbReference type="InterPro" id="IPR000890">
    <property type="entry name" value="Aliphatic_acid_kin_short-chain"/>
</dbReference>
<dbReference type="GO" id="GO:0005737">
    <property type="term" value="C:cytoplasm"/>
    <property type="evidence" value="ECO:0007669"/>
    <property type="project" value="UniProtKB-SubCell"/>
</dbReference>
<dbReference type="Pfam" id="PF00871">
    <property type="entry name" value="Acetate_kinase"/>
    <property type="match status" value="1"/>
</dbReference>
<evidence type="ECO:0000256" key="4">
    <source>
        <dbReference type="ARBA" id="ARBA00022679"/>
    </source>
</evidence>
<dbReference type="HAMAP" id="MF_00542">
    <property type="entry name" value="Butyrate_kinase"/>
    <property type="match status" value="1"/>
</dbReference>
<evidence type="ECO:0000256" key="1">
    <source>
        <dbReference type="ARBA" id="ARBA00004496"/>
    </source>
</evidence>
<evidence type="ECO:0000256" key="7">
    <source>
        <dbReference type="ARBA" id="ARBA00022840"/>
    </source>
</evidence>
<gene>
    <name evidence="11" type="primary">buk2</name>
    <name evidence="9" type="synonym">buk</name>
    <name evidence="11" type="ORF">SAMEA3545359_00904</name>
</gene>
<comment type="similarity">
    <text evidence="2 9 10">Belongs to the acetokinase family.</text>
</comment>
<evidence type="ECO:0000256" key="2">
    <source>
        <dbReference type="ARBA" id="ARBA00008748"/>
    </source>
</evidence>
<dbReference type="InterPro" id="IPR011245">
    <property type="entry name" value="Butyrate_kin"/>
</dbReference>
<dbReference type="GO" id="GO:0006083">
    <property type="term" value="P:acetate metabolic process"/>
    <property type="evidence" value="ECO:0007669"/>
    <property type="project" value="TreeGrafter"/>
</dbReference>